<keyword evidence="3" id="KW-1185">Reference proteome</keyword>
<reference evidence="2" key="1">
    <citation type="submission" date="2020-07" db="EMBL/GenBank/DDBJ databases">
        <title>Multicomponent nature underlies the extraordinary mechanical properties of spider dragline silk.</title>
        <authorList>
            <person name="Kono N."/>
            <person name="Nakamura H."/>
            <person name="Mori M."/>
            <person name="Yoshida Y."/>
            <person name="Ohtoshi R."/>
            <person name="Malay A.D."/>
            <person name="Moran D.A.P."/>
            <person name="Tomita M."/>
            <person name="Numata K."/>
            <person name="Arakawa K."/>
        </authorList>
    </citation>
    <scope>NUCLEOTIDE SEQUENCE</scope>
</reference>
<evidence type="ECO:0000313" key="3">
    <source>
        <dbReference type="Proteomes" id="UP000887116"/>
    </source>
</evidence>
<dbReference type="AlphaFoldDB" id="A0A8X6LDB6"/>
<organism evidence="2 3">
    <name type="scientific">Trichonephila clavata</name>
    <name type="common">Joro spider</name>
    <name type="synonym">Nephila clavata</name>
    <dbReference type="NCBI Taxonomy" id="2740835"/>
    <lineage>
        <taxon>Eukaryota</taxon>
        <taxon>Metazoa</taxon>
        <taxon>Ecdysozoa</taxon>
        <taxon>Arthropoda</taxon>
        <taxon>Chelicerata</taxon>
        <taxon>Arachnida</taxon>
        <taxon>Araneae</taxon>
        <taxon>Araneomorphae</taxon>
        <taxon>Entelegynae</taxon>
        <taxon>Araneoidea</taxon>
        <taxon>Nephilidae</taxon>
        <taxon>Trichonephila</taxon>
    </lineage>
</organism>
<proteinExistence type="predicted"/>
<feature type="region of interest" description="Disordered" evidence="1">
    <location>
        <begin position="54"/>
        <end position="105"/>
    </location>
</feature>
<comment type="caution">
    <text evidence="2">The sequence shown here is derived from an EMBL/GenBank/DDBJ whole genome shotgun (WGS) entry which is preliminary data.</text>
</comment>
<evidence type="ECO:0000313" key="2">
    <source>
        <dbReference type="EMBL" id="GFR05560.1"/>
    </source>
</evidence>
<name>A0A8X6LDB6_TRICU</name>
<accession>A0A8X6LDB6</accession>
<evidence type="ECO:0000256" key="1">
    <source>
        <dbReference type="SAM" id="MobiDB-lite"/>
    </source>
</evidence>
<feature type="compositionally biased region" description="Polar residues" evidence="1">
    <location>
        <begin position="80"/>
        <end position="90"/>
    </location>
</feature>
<dbReference type="OrthoDB" id="10379394at2759"/>
<sequence>MHIAPEQKNFKIYFIQIIYPYKHTEPLTTPPTHLYIFDFPNPCTCTTDLEAHAAEDATHSRTKSPKPSEGKNPFPHAPVNNLNPIRSTPGANRVCQGTEPSPKRIASRIPALLREGLPLMDVGDKSVKAFKTRSICRSTRF</sequence>
<gene>
    <name evidence="2" type="ORF">TNCT_69071</name>
</gene>
<dbReference type="Proteomes" id="UP000887116">
    <property type="component" value="Unassembled WGS sequence"/>
</dbReference>
<protein>
    <submittedName>
        <fullName evidence="2">Uncharacterized protein</fullName>
    </submittedName>
</protein>
<dbReference type="EMBL" id="BMAO01015977">
    <property type="protein sequence ID" value="GFR05560.1"/>
    <property type="molecule type" value="Genomic_DNA"/>
</dbReference>